<comment type="pathway">
    <text evidence="1 7">Cell wall biogenesis; peptidoglycan biosynthesis.</text>
</comment>
<dbReference type="Proteomes" id="UP000316030">
    <property type="component" value="Unassembled WGS sequence"/>
</dbReference>
<evidence type="ECO:0000256" key="6">
    <source>
        <dbReference type="ARBA" id="ARBA00023316"/>
    </source>
</evidence>
<dbReference type="Pfam" id="PF20142">
    <property type="entry name" value="Scaffold"/>
    <property type="match status" value="1"/>
</dbReference>
<evidence type="ECO:0000259" key="9">
    <source>
        <dbReference type="PROSITE" id="PS52029"/>
    </source>
</evidence>
<dbReference type="InterPro" id="IPR036365">
    <property type="entry name" value="PGBD-like_sf"/>
</dbReference>
<evidence type="ECO:0000256" key="2">
    <source>
        <dbReference type="ARBA" id="ARBA00005992"/>
    </source>
</evidence>
<dbReference type="Gene3D" id="2.40.440.10">
    <property type="entry name" value="L,D-transpeptidase catalytic domain-like"/>
    <property type="match status" value="1"/>
</dbReference>
<dbReference type="RefSeq" id="WP_142492458.1">
    <property type="nucleotide sequence ID" value="NZ_FXTO01000004.1"/>
</dbReference>
<dbReference type="PANTHER" id="PTHR41533">
    <property type="entry name" value="L,D-TRANSPEPTIDASE HI_1667-RELATED"/>
    <property type="match status" value="1"/>
</dbReference>
<dbReference type="InterPro" id="IPR005490">
    <property type="entry name" value="LD_TPept_cat_dom"/>
</dbReference>
<dbReference type="InterPro" id="IPR036366">
    <property type="entry name" value="PGBDSf"/>
</dbReference>
<sequence>MLPLTRSGIVRYICAISALLITFSAGAGTARAEVTAFKQAVAEAAALDRDLAEFYRESGYAPIWTDETPQHLARRKALFAALDNVSSHGLPSARYNEDGLAQMLRDVRSPRDLGRVEVALSEAFLAYARDVQTGLLTPSKIDDGIKREVPLRDRKSYLTAFVQSTPGAFMRSLPPQNPEYARLMKAKLKLEYQLAHGGWGATVPGTKLEPGDSGTAVVALRNRLVAMGYMSRSATRSYDAAMTQAVQKFQAAHGLETDGVAGGGTLTEINVGPEKRLESVLVAMERERWTNFERGKRHIWVNLTDFTAKIVDDNKVTFRTRSVVGANSHDRRSPEFSDEMEHMVINPTWNVPRSIAVKEYLPMMKRNPNAAGHLNLINSRGQSVSRANIDFSQYNERNFPFDIKQPPSRSNALGLVKFMFPNRYNIYLHDTPAKNLFARETRAYSHGCIRLHEPFEFAYALLAKQTDDPKGLFHKHLKTGRETQLNLEQKIPVHIIYRTALTTAKGDLEFRRDVYGRDAEIWNALERAGVALGGVRG</sequence>
<evidence type="ECO:0000256" key="5">
    <source>
        <dbReference type="ARBA" id="ARBA00022984"/>
    </source>
</evidence>
<evidence type="ECO:0000313" key="11">
    <source>
        <dbReference type="Proteomes" id="UP000316030"/>
    </source>
</evidence>
<evidence type="ECO:0000256" key="7">
    <source>
        <dbReference type="PROSITE-ProRule" id="PRU01373"/>
    </source>
</evidence>
<dbReference type="GO" id="GO:0008360">
    <property type="term" value="P:regulation of cell shape"/>
    <property type="evidence" value="ECO:0007669"/>
    <property type="project" value="UniProtKB-UniRule"/>
</dbReference>
<feature type="signal peptide" evidence="8">
    <location>
        <begin position="1"/>
        <end position="27"/>
    </location>
</feature>
<dbReference type="GO" id="GO:0016740">
    <property type="term" value="F:transferase activity"/>
    <property type="evidence" value="ECO:0007669"/>
    <property type="project" value="UniProtKB-KW"/>
</dbReference>
<dbReference type="OrthoDB" id="9778545at2"/>
<keyword evidence="4 7" id="KW-0133">Cell shape</keyword>
<feature type="active site" description="Proton donor/acceptor" evidence="7">
    <location>
        <position position="429"/>
    </location>
</feature>
<dbReference type="InterPro" id="IPR045380">
    <property type="entry name" value="LD_TPept_scaffold_dom"/>
</dbReference>
<name>A0A521BYE5_9RHOB</name>
<proteinExistence type="inferred from homology"/>
<dbReference type="EMBL" id="FXTO01000004">
    <property type="protein sequence ID" value="SMO51510.1"/>
    <property type="molecule type" value="Genomic_DNA"/>
</dbReference>
<evidence type="ECO:0000256" key="1">
    <source>
        <dbReference type="ARBA" id="ARBA00004752"/>
    </source>
</evidence>
<gene>
    <name evidence="10" type="ORF">SAMN06265173_104213</name>
</gene>
<dbReference type="GO" id="GO:0009252">
    <property type="term" value="P:peptidoglycan biosynthetic process"/>
    <property type="evidence" value="ECO:0007669"/>
    <property type="project" value="UniProtKB-UniPathway"/>
</dbReference>
<evidence type="ECO:0000256" key="3">
    <source>
        <dbReference type="ARBA" id="ARBA00022679"/>
    </source>
</evidence>
<dbReference type="PANTHER" id="PTHR41533:SF2">
    <property type="entry name" value="BLR7131 PROTEIN"/>
    <property type="match status" value="1"/>
</dbReference>
<dbReference type="InterPro" id="IPR002477">
    <property type="entry name" value="Peptidoglycan-bd-like"/>
</dbReference>
<protein>
    <submittedName>
        <fullName evidence="10">Murein L,D-transpeptidase YcbB/YkuD</fullName>
    </submittedName>
</protein>
<keyword evidence="3" id="KW-0808">Transferase</keyword>
<dbReference type="CDD" id="cd16913">
    <property type="entry name" value="YkuD_like"/>
    <property type="match status" value="1"/>
</dbReference>
<keyword evidence="8" id="KW-0732">Signal</keyword>
<evidence type="ECO:0000313" key="10">
    <source>
        <dbReference type="EMBL" id="SMO51510.1"/>
    </source>
</evidence>
<evidence type="ECO:0000256" key="4">
    <source>
        <dbReference type="ARBA" id="ARBA00022960"/>
    </source>
</evidence>
<feature type="active site" description="Nucleophile" evidence="7">
    <location>
        <position position="448"/>
    </location>
</feature>
<dbReference type="InterPro" id="IPR038063">
    <property type="entry name" value="Transpep_catalytic_dom"/>
</dbReference>
<dbReference type="InterPro" id="IPR052905">
    <property type="entry name" value="LD-transpeptidase_YkuD-like"/>
</dbReference>
<dbReference type="SUPFAM" id="SSF47090">
    <property type="entry name" value="PGBD-like"/>
    <property type="match status" value="1"/>
</dbReference>
<comment type="similarity">
    <text evidence="2">Belongs to the YkuD family.</text>
</comment>
<dbReference type="GO" id="GO:0004180">
    <property type="term" value="F:carboxypeptidase activity"/>
    <property type="evidence" value="ECO:0007669"/>
    <property type="project" value="UniProtKB-ARBA"/>
</dbReference>
<feature type="chain" id="PRO_5022055970" evidence="8">
    <location>
        <begin position="28"/>
        <end position="537"/>
    </location>
</feature>
<keyword evidence="6 7" id="KW-0961">Cell wall biogenesis/degradation</keyword>
<dbReference type="Gene3D" id="1.10.101.10">
    <property type="entry name" value="PGBD-like superfamily/PGBD"/>
    <property type="match status" value="1"/>
</dbReference>
<dbReference type="Pfam" id="PF03734">
    <property type="entry name" value="YkuD"/>
    <property type="match status" value="1"/>
</dbReference>
<reference evidence="10 11" key="1">
    <citation type="submission" date="2017-05" db="EMBL/GenBank/DDBJ databases">
        <authorList>
            <person name="Varghese N."/>
            <person name="Submissions S."/>
        </authorList>
    </citation>
    <scope>NUCLEOTIDE SEQUENCE [LARGE SCALE GENOMIC DNA]</scope>
    <source>
        <strain evidence="10 11">DSM 29506</strain>
    </source>
</reference>
<keyword evidence="11" id="KW-1185">Reference proteome</keyword>
<dbReference type="PROSITE" id="PS52029">
    <property type="entry name" value="LD_TPASE"/>
    <property type="match status" value="1"/>
</dbReference>
<evidence type="ECO:0000256" key="8">
    <source>
        <dbReference type="SAM" id="SignalP"/>
    </source>
</evidence>
<dbReference type="Pfam" id="PF01471">
    <property type="entry name" value="PG_binding_1"/>
    <property type="match status" value="1"/>
</dbReference>
<dbReference type="AlphaFoldDB" id="A0A521BYE5"/>
<dbReference type="GO" id="GO:0071555">
    <property type="term" value="P:cell wall organization"/>
    <property type="evidence" value="ECO:0007669"/>
    <property type="project" value="UniProtKB-UniRule"/>
</dbReference>
<dbReference type="SUPFAM" id="SSF141523">
    <property type="entry name" value="L,D-transpeptidase catalytic domain-like"/>
    <property type="match status" value="1"/>
</dbReference>
<dbReference type="UniPathway" id="UPA00219"/>
<organism evidence="10 11">
    <name type="scientific">Thalassovita litoralis</name>
    <dbReference type="NCBI Taxonomy" id="1010611"/>
    <lineage>
        <taxon>Bacteria</taxon>
        <taxon>Pseudomonadati</taxon>
        <taxon>Pseudomonadota</taxon>
        <taxon>Alphaproteobacteria</taxon>
        <taxon>Rhodobacterales</taxon>
        <taxon>Roseobacteraceae</taxon>
        <taxon>Thalassovita</taxon>
    </lineage>
</organism>
<accession>A0A521BYE5</accession>
<feature type="domain" description="L,D-TPase catalytic" evidence="9">
    <location>
        <begin position="297"/>
        <end position="473"/>
    </location>
</feature>
<keyword evidence="5 7" id="KW-0573">Peptidoglycan synthesis</keyword>